<dbReference type="EMBL" id="JACHMV010000001">
    <property type="protein sequence ID" value="MBB4775402.1"/>
    <property type="molecule type" value="Genomic_DNA"/>
</dbReference>
<dbReference type="Pfam" id="PF14023">
    <property type="entry name" value="Bestrophin-like"/>
    <property type="match status" value="1"/>
</dbReference>
<dbReference type="Proteomes" id="UP000549343">
    <property type="component" value="Unassembled WGS sequence"/>
</dbReference>
<protein>
    <recommendedName>
        <fullName evidence="6">DUF4239 domain-containing protein</fullName>
    </recommendedName>
</protein>
<organism evidence="3 4">
    <name type="scientific">Actinomadura livida</name>
    <dbReference type="NCBI Taxonomy" id="79909"/>
    <lineage>
        <taxon>Bacteria</taxon>
        <taxon>Bacillati</taxon>
        <taxon>Actinomycetota</taxon>
        <taxon>Actinomycetes</taxon>
        <taxon>Streptosporangiales</taxon>
        <taxon>Thermomonosporaceae</taxon>
        <taxon>Actinomadura</taxon>
    </lineage>
</organism>
<reference evidence="3 4" key="2">
    <citation type="submission" date="2020-08" db="EMBL/GenBank/DDBJ databases">
        <title>Sequencing the genomes of 1000 actinobacteria strains.</title>
        <authorList>
            <person name="Klenk H.-P."/>
        </authorList>
    </citation>
    <scope>NUCLEOTIDE SEQUENCE [LARGE SCALE GENOMIC DNA]</scope>
    <source>
        <strain evidence="3 4">DSM 44772</strain>
    </source>
</reference>
<keyword evidence="1" id="KW-0472">Membrane</keyword>
<evidence type="ECO:0000256" key="1">
    <source>
        <dbReference type="SAM" id="Phobius"/>
    </source>
</evidence>
<evidence type="ECO:0000313" key="3">
    <source>
        <dbReference type="EMBL" id="MBB4775402.1"/>
    </source>
</evidence>
<evidence type="ECO:0000313" key="5">
    <source>
        <dbReference type="Proteomes" id="UP001501427"/>
    </source>
</evidence>
<evidence type="ECO:0000313" key="2">
    <source>
        <dbReference type="EMBL" id="GAA0602287.1"/>
    </source>
</evidence>
<dbReference type="RefSeq" id="WP_184884644.1">
    <property type="nucleotide sequence ID" value="NZ_BAAAHD010000124.1"/>
</dbReference>
<reference evidence="2" key="3">
    <citation type="submission" date="2023-12" db="EMBL/GenBank/DDBJ databases">
        <authorList>
            <person name="Sun Q."/>
            <person name="Inoue M."/>
        </authorList>
    </citation>
    <scope>NUCLEOTIDE SEQUENCE</scope>
    <source>
        <strain evidence="2">JCM 10667</strain>
    </source>
</reference>
<dbReference type="Proteomes" id="UP001501427">
    <property type="component" value="Unassembled WGS sequence"/>
</dbReference>
<proteinExistence type="predicted"/>
<name>A0A7W7MZ09_9ACTN</name>
<evidence type="ECO:0000313" key="4">
    <source>
        <dbReference type="Proteomes" id="UP000549343"/>
    </source>
</evidence>
<dbReference type="AlphaFoldDB" id="A0A7W7MZ09"/>
<keyword evidence="1" id="KW-1133">Transmembrane helix</keyword>
<keyword evidence="5" id="KW-1185">Reference proteome</keyword>
<feature type="transmembrane region" description="Helical" evidence="1">
    <location>
        <begin position="179"/>
        <end position="199"/>
    </location>
</feature>
<dbReference type="InterPro" id="IPR025333">
    <property type="entry name" value="DUF4239"/>
</dbReference>
<evidence type="ECO:0008006" key="6">
    <source>
        <dbReference type="Google" id="ProtNLM"/>
    </source>
</evidence>
<keyword evidence="1" id="KW-0812">Transmembrane</keyword>
<comment type="caution">
    <text evidence="3">The sequence shown here is derived from an EMBL/GenBank/DDBJ whole genome shotgun (WGS) entry which is preliminary data.</text>
</comment>
<gene>
    <name evidence="3" type="ORF">F4557_003820</name>
    <name evidence="2" type="ORF">GCM10009546_74480</name>
</gene>
<dbReference type="EMBL" id="BAAAHD010000124">
    <property type="protein sequence ID" value="GAA0602287.1"/>
    <property type="molecule type" value="Genomic_DNA"/>
</dbReference>
<accession>A0A7W7MZ09</accession>
<feature type="transmembrane region" description="Helical" evidence="1">
    <location>
        <begin position="40"/>
        <end position="60"/>
    </location>
</feature>
<reference evidence="2 5" key="1">
    <citation type="journal article" date="2019" name="Int. J. Syst. Evol. Microbiol.">
        <title>The Global Catalogue of Microorganisms (GCM) 10K type strain sequencing project: providing services to taxonomists for standard genome sequencing and annotation.</title>
        <authorList>
            <consortium name="The Broad Institute Genomics Platform"/>
            <consortium name="The Broad Institute Genome Sequencing Center for Infectious Disease"/>
            <person name="Wu L."/>
            <person name="Ma J."/>
        </authorList>
    </citation>
    <scope>NUCLEOTIDE SEQUENCE [LARGE SCALE GENOMIC DNA]</scope>
    <source>
        <strain evidence="2 5">JCM 10667</strain>
    </source>
</reference>
<feature type="transmembrane region" description="Helical" evidence="1">
    <location>
        <begin position="205"/>
        <end position="226"/>
    </location>
</feature>
<sequence length="257" mass="27171">MIVYCAAAACAVAVVIVASRLVRRVRGTIDDPDPDGPTASHSGAMLSALFLLAFAIAIVVPWTTADAARANAYAETQAITEAYWTAGRLPASDAGYVQDGLREYVEQVRGPEWRLMRDGRRLSPRGWRQLDDLRRHVTALDTGDDDELKEARGTLLAHLGEISSARRQRANDARTTPPAGLLAVTVVTGTAVVLLPFMAGARPRGMTLVPLALMAGLLAAGAYLTIDISHVFSGALAVGPEAFTAVDGELRRIAGGG</sequence>